<evidence type="ECO:0000313" key="6">
    <source>
        <dbReference type="EMBL" id="QNG50375.1"/>
    </source>
</evidence>
<dbReference type="SUPFAM" id="SSF53720">
    <property type="entry name" value="ALDH-like"/>
    <property type="match status" value="1"/>
</dbReference>
<comment type="similarity">
    <text evidence="1 4">Belongs to the aldehyde dehydrogenase family.</text>
</comment>
<dbReference type="PANTHER" id="PTHR11699">
    <property type="entry name" value="ALDEHYDE DEHYDROGENASE-RELATED"/>
    <property type="match status" value="1"/>
</dbReference>
<dbReference type="PROSITE" id="PS00687">
    <property type="entry name" value="ALDEHYDE_DEHYDR_GLU"/>
    <property type="match status" value="1"/>
</dbReference>
<evidence type="ECO:0000256" key="3">
    <source>
        <dbReference type="PROSITE-ProRule" id="PRU10007"/>
    </source>
</evidence>
<name>A0A7G7MC64_9PSEU</name>
<dbReference type="Gene3D" id="3.40.309.10">
    <property type="entry name" value="Aldehyde Dehydrogenase, Chain A, domain 2"/>
    <property type="match status" value="1"/>
</dbReference>
<dbReference type="Pfam" id="PF00171">
    <property type="entry name" value="Aldedh"/>
    <property type="match status" value="1"/>
</dbReference>
<evidence type="ECO:0000313" key="7">
    <source>
        <dbReference type="Proteomes" id="UP000515728"/>
    </source>
</evidence>
<dbReference type="InterPro" id="IPR016163">
    <property type="entry name" value="Ald_DH_C"/>
</dbReference>
<dbReference type="RefSeq" id="WP_185717137.1">
    <property type="nucleotide sequence ID" value="NZ_BAAAWI010000001.1"/>
</dbReference>
<reference evidence="6 7" key="1">
    <citation type="submission" date="2020-08" db="EMBL/GenBank/DDBJ databases">
        <authorList>
            <person name="Mo P."/>
        </authorList>
    </citation>
    <scope>NUCLEOTIDE SEQUENCE [LARGE SCALE GENOMIC DNA]</scope>
    <source>
        <strain evidence="6 7">CGMCC 4.1532</strain>
    </source>
</reference>
<evidence type="ECO:0000256" key="1">
    <source>
        <dbReference type="ARBA" id="ARBA00009986"/>
    </source>
</evidence>
<dbReference type="GO" id="GO:0016620">
    <property type="term" value="F:oxidoreductase activity, acting on the aldehyde or oxo group of donors, NAD or NADP as acceptor"/>
    <property type="evidence" value="ECO:0007669"/>
    <property type="project" value="InterPro"/>
</dbReference>
<dbReference type="FunFam" id="3.40.605.10:FF:000007">
    <property type="entry name" value="NAD/NADP-dependent betaine aldehyde dehydrogenase"/>
    <property type="match status" value="1"/>
</dbReference>
<dbReference type="InterPro" id="IPR016162">
    <property type="entry name" value="Ald_DH_N"/>
</dbReference>
<dbReference type="InterPro" id="IPR015590">
    <property type="entry name" value="Aldehyde_DH_dom"/>
</dbReference>
<dbReference type="AlphaFoldDB" id="A0A7G7MC64"/>
<feature type="active site" evidence="3">
    <location>
        <position position="260"/>
    </location>
</feature>
<evidence type="ECO:0000259" key="5">
    <source>
        <dbReference type="Pfam" id="PF00171"/>
    </source>
</evidence>
<gene>
    <name evidence="6" type="ORF">H6H00_19275</name>
</gene>
<feature type="domain" description="Aldehyde dehydrogenase" evidence="5">
    <location>
        <begin position="28"/>
        <end position="483"/>
    </location>
</feature>
<keyword evidence="7" id="KW-1185">Reference proteome</keyword>
<dbReference type="KEGG" id="ppel:H6H00_19275"/>
<dbReference type="FunFam" id="3.40.309.10:FF:000012">
    <property type="entry name" value="Betaine aldehyde dehydrogenase"/>
    <property type="match status" value="1"/>
</dbReference>
<dbReference type="PROSITE" id="PS00070">
    <property type="entry name" value="ALDEHYDE_DEHYDR_CYS"/>
    <property type="match status" value="1"/>
</dbReference>
<keyword evidence="2 4" id="KW-0560">Oxidoreductase</keyword>
<proteinExistence type="inferred from homology"/>
<evidence type="ECO:0000256" key="4">
    <source>
        <dbReference type="RuleBase" id="RU003345"/>
    </source>
</evidence>
<dbReference type="EMBL" id="CP060131">
    <property type="protein sequence ID" value="QNG50375.1"/>
    <property type="molecule type" value="Genomic_DNA"/>
</dbReference>
<accession>A0A7G7MC64</accession>
<dbReference type="InterPro" id="IPR029510">
    <property type="entry name" value="Ald_DH_CS_GLU"/>
</dbReference>
<evidence type="ECO:0000256" key="2">
    <source>
        <dbReference type="ARBA" id="ARBA00023002"/>
    </source>
</evidence>
<organism evidence="6 7">
    <name type="scientific">Pseudonocardia petroleophila</name>
    <dbReference type="NCBI Taxonomy" id="37331"/>
    <lineage>
        <taxon>Bacteria</taxon>
        <taxon>Bacillati</taxon>
        <taxon>Actinomycetota</taxon>
        <taxon>Actinomycetes</taxon>
        <taxon>Pseudonocardiales</taxon>
        <taxon>Pseudonocardiaceae</taxon>
        <taxon>Pseudonocardia</taxon>
    </lineage>
</organism>
<dbReference type="InterPro" id="IPR016160">
    <property type="entry name" value="Ald_DH_CS_CYS"/>
</dbReference>
<protein>
    <submittedName>
        <fullName evidence="6">Aldehyde dehydrogenase</fullName>
    </submittedName>
</protein>
<dbReference type="Proteomes" id="UP000515728">
    <property type="component" value="Chromosome"/>
</dbReference>
<sequence length="488" mass="50846">MTRVTDTVPTPALLVDKMVVGGELLDARSGETFAVHNPADGSVITRLPAAGAAEVDHAVGVAREAQRAWARRSVATRAGLLRRWADLCEERVADLTKIESLDVGKPIATARAVDGSMLMENMRYYAGMPDKLEGRTIPVSGRFVTMVLREPIGVVAGITPWNFALVGAAGKAVSALAAGNAIVIKPSPLASLSALALAQVALEAGIPPGLVNVVTDAASAAGEALVRHPGVGHVSFTGSDAVGRKVAAAAGGELKTCTMELGGKSPLVVFDDADIADAAKAAFLGIFLNAGEMCTASSRLLVHRAVHDELLDAVVATAGGLRIGDPADESTVLGPVISAAHRDRIEGYVQVGRDEGGDLVTGGARPDLPGFYVTPTVFDNVEPTARIAREEIFGPVLSVMSFADEDEALRIANDATYGLGSGVFTARIDRALRFADRIEAGNVWINAYNLLHPAVPFGGYKNSGFGREGGFSGMSHFTREKSVWFAAG</sequence>
<dbReference type="Gene3D" id="3.40.605.10">
    <property type="entry name" value="Aldehyde Dehydrogenase, Chain A, domain 1"/>
    <property type="match status" value="1"/>
</dbReference>
<dbReference type="InterPro" id="IPR016161">
    <property type="entry name" value="Ald_DH/histidinol_DH"/>
</dbReference>